<proteinExistence type="predicted"/>
<dbReference type="KEGG" id="fcy:FRACYDRAFT_267630"/>
<sequence length="131" mass="15010">MVAVAPNNSKLQVTANNAGLEEQEKVSPKQLKRLEEQKANEAKKMAKRQAKALQKERKTTEKENKEADRERKAEEDRLLNQGLCAKEMEEKQRQDEEAVLLEEFLREDPKKVQAHTKKSASDSNRLGVVLK</sequence>
<evidence type="ECO:0000313" key="3">
    <source>
        <dbReference type="Proteomes" id="UP000095751"/>
    </source>
</evidence>
<dbReference type="OrthoDB" id="54435at2759"/>
<evidence type="ECO:0000313" key="2">
    <source>
        <dbReference type="EMBL" id="OEU20426.1"/>
    </source>
</evidence>
<keyword evidence="3" id="KW-1185">Reference proteome</keyword>
<organism evidence="2 3">
    <name type="scientific">Fragilariopsis cylindrus CCMP1102</name>
    <dbReference type="NCBI Taxonomy" id="635003"/>
    <lineage>
        <taxon>Eukaryota</taxon>
        <taxon>Sar</taxon>
        <taxon>Stramenopiles</taxon>
        <taxon>Ochrophyta</taxon>
        <taxon>Bacillariophyta</taxon>
        <taxon>Bacillariophyceae</taxon>
        <taxon>Bacillariophycidae</taxon>
        <taxon>Bacillariales</taxon>
        <taxon>Bacillariaceae</taxon>
        <taxon>Fragilariopsis</taxon>
    </lineage>
</organism>
<accession>A0A1E7FQJ9</accession>
<feature type="compositionally biased region" description="Basic and acidic residues" evidence="1">
    <location>
        <begin position="53"/>
        <end position="78"/>
    </location>
</feature>
<name>A0A1E7FQJ9_9STRA</name>
<dbReference type="AlphaFoldDB" id="A0A1E7FQJ9"/>
<dbReference type="InParanoid" id="A0A1E7FQJ9"/>
<protein>
    <submittedName>
        <fullName evidence="2">Uncharacterized protein</fullName>
    </submittedName>
</protein>
<feature type="region of interest" description="Disordered" evidence="1">
    <location>
        <begin position="1"/>
        <end position="92"/>
    </location>
</feature>
<feature type="compositionally biased region" description="Basic and acidic residues" evidence="1">
    <location>
        <begin position="22"/>
        <end position="44"/>
    </location>
</feature>
<reference evidence="2 3" key="1">
    <citation type="submission" date="2016-09" db="EMBL/GenBank/DDBJ databases">
        <title>Extensive genetic diversity and differential bi-allelic expression allows diatom success in the polar Southern Ocean.</title>
        <authorList>
            <consortium name="DOE Joint Genome Institute"/>
            <person name="Mock T."/>
            <person name="Otillar R.P."/>
            <person name="Strauss J."/>
            <person name="Dupont C."/>
            <person name="Frickenhaus S."/>
            <person name="Maumus F."/>
            <person name="Mcmullan M."/>
            <person name="Sanges R."/>
            <person name="Schmutz J."/>
            <person name="Toseland A."/>
            <person name="Valas R."/>
            <person name="Veluchamy A."/>
            <person name="Ward B.J."/>
            <person name="Allen A."/>
            <person name="Barry K."/>
            <person name="Falciatore A."/>
            <person name="Ferrante M."/>
            <person name="Fortunato A.E."/>
            <person name="Gloeckner G."/>
            <person name="Gruber A."/>
            <person name="Hipkin R."/>
            <person name="Janech M."/>
            <person name="Kroth P."/>
            <person name="Leese F."/>
            <person name="Lindquist E."/>
            <person name="Lyon B.R."/>
            <person name="Martin J."/>
            <person name="Mayer C."/>
            <person name="Parker M."/>
            <person name="Quesneville H."/>
            <person name="Raymond J."/>
            <person name="Uhlig C."/>
            <person name="Valentin K.U."/>
            <person name="Worden A.Z."/>
            <person name="Armbrust E.V."/>
            <person name="Bowler C."/>
            <person name="Green B."/>
            <person name="Moulton V."/>
            <person name="Van Oosterhout C."/>
            <person name="Grigoriev I."/>
        </authorList>
    </citation>
    <scope>NUCLEOTIDE SEQUENCE [LARGE SCALE GENOMIC DNA]</scope>
    <source>
        <strain evidence="2 3">CCMP1102</strain>
    </source>
</reference>
<dbReference type="Proteomes" id="UP000095751">
    <property type="component" value="Unassembled WGS sequence"/>
</dbReference>
<gene>
    <name evidence="2" type="ORF">FRACYDRAFT_267630</name>
</gene>
<evidence type="ECO:0000256" key="1">
    <source>
        <dbReference type="SAM" id="MobiDB-lite"/>
    </source>
</evidence>
<dbReference type="EMBL" id="KV784354">
    <property type="protein sequence ID" value="OEU20426.1"/>
    <property type="molecule type" value="Genomic_DNA"/>
</dbReference>
<feature type="region of interest" description="Disordered" evidence="1">
    <location>
        <begin position="107"/>
        <end position="131"/>
    </location>
</feature>
<feature type="compositionally biased region" description="Polar residues" evidence="1">
    <location>
        <begin position="1"/>
        <end position="17"/>
    </location>
</feature>